<dbReference type="RefSeq" id="WP_147097911.1">
    <property type="nucleotide sequence ID" value="NZ_VOOS01000001.1"/>
</dbReference>
<evidence type="ECO:0000256" key="2">
    <source>
        <dbReference type="ARBA" id="ARBA00022803"/>
    </source>
</evidence>
<evidence type="ECO:0000256" key="3">
    <source>
        <dbReference type="SAM" id="Phobius"/>
    </source>
</evidence>
<dbReference type="InterPro" id="IPR019734">
    <property type="entry name" value="TPR_rpt"/>
</dbReference>
<accession>A0A5C6RZT4</accession>
<feature type="transmembrane region" description="Helical" evidence="3">
    <location>
        <begin position="21"/>
        <end position="40"/>
    </location>
</feature>
<keyword evidence="5" id="KW-1185">Reference proteome</keyword>
<dbReference type="Gene3D" id="1.25.40.10">
    <property type="entry name" value="Tetratricopeptide repeat domain"/>
    <property type="match status" value="1"/>
</dbReference>
<organism evidence="4 5">
    <name type="scientific">Vicingus serpentipes</name>
    <dbReference type="NCBI Taxonomy" id="1926625"/>
    <lineage>
        <taxon>Bacteria</taxon>
        <taxon>Pseudomonadati</taxon>
        <taxon>Bacteroidota</taxon>
        <taxon>Flavobacteriia</taxon>
        <taxon>Flavobacteriales</taxon>
        <taxon>Vicingaceae</taxon>
        <taxon>Vicingus</taxon>
    </lineage>
</organism>
<keyword evidence="1" id="KW-0677">Repeat</keyword>
<keyword evidence="2" id="KW-0802">TPR repeat</keyword>
<keyword evidence="3" id="KW-0812">Transmembrane</keyword>
<dbReference type="InterPro" id="IPR050498">
    <property type="entry name" value="Ycf3"/>
</dbReference>
<name>A0A5C6RZT4_9FLAO</name>
<protein>
    <submittedName>
        <fullName evidence="4">Uncharacterized protein</fullName>
    </submittedName>
</protein>
<dbReference type="EMBL" id="VOOS01000001">
    <property type="protein sequence ID" value="TXB66882.1"/>
    <property type="molecule type" value="Genomic_DNA"/>
</dbReference>
<proteinExistence type="predicted"/>
<dbReference type="PANTHER" id="PTHR44858:SF1">
    <property type="entry name" value="UDP-N-ACETYLGLUCOSAMINE--PEPTIDE N-ACETYLGLUCOSAMINYLTRANSFERASE SPINDLY-RELATED"/>
    <property type="match status" value="1"/>
</dbReference>
<dbReference type="GO" id="GO:0009279">
    <property type="term" value="C:cell outer membrane"/>
    <property type="evidence" value="ECO:0007669"/>
    <property type="project" value="TreeGrafter"/>
</dbReference>
<dbReference type="InterPro" id="IPR011990">
    <property type="entry name" value="TPR-like_helical_dom_sf"/>
</dbReference>
<dbReference type="PANTHER" id="PTHR44858">
    <property type="entry name" value="TETRATRICOPEPTIDE REPEAT PROTEIN 6"/>
    <property type="match status" value="1"/>
</dbReference>
<reference evidence="4 5" key="1">
    <citation type="submission" date="2019-08" db="EMBL/GenBank/DDBJ databases">
        <title>Genome of Vicingus serpentipes NCIMB 15042.</title>
        <authorList>
            <person name="Bowman J.P."/>
        </authorList>
    </citation>
    <scope>NUCLEOTIDE SEQUENCE [LARGE SCALE GENOMIC DNA]</scope>
    <source>
        <strain evidence="4 5">NCIMB 15042</strain>
    </source>
</reference>
<dbReference type="AlphaFoldDB" id="A0A5C6RZT4"/>
<dbReference type="SUPFAM" id="SSF48452">
    <property type="entry name" value="TPR-like"/>
    <property type="match status" value="1"/>
</dbReference>
<dbReference type="GO" id="GO:0046813">
    <property type="term" value="P:receptor-mediated virion attachment to host cell"/>
    <property type="evidence" value="ECO:0007669"/>
    <property type="project" value="TreeGrafter"/>
</dbReference>
<evidence type="ECO:0000313" key="5">
    <source>
        <dbReference type="Proteomes" id="UP000321721"/>
    </source>
</evidence>
<keyword evidence="3" id="KW-1133">Transmembrane helix</keyword>
<dbReference type="SMART" id="SM00028">
    <property type="entry name" value="TPR"/>
    <property type="match status" value="3"/>
</dbReference>
<evidence type="ECO:0000256" key="1">
    <source>
        <dbReference type="ARBA" id="ARBA00022737"/>
    </source>
</evidence>
<keyword evidence="3" id="KW-0472">Membrane</keyword>
<gene>
    <name evidence="4" type="ORF">FRY74_01490</name>
</gene>
<sequence>MENNGPIISRGDTPKDKVRRILLIMAAFFFIAFYSMYTVITYQDQANYESELTEDWIEDENKLADIINELPSEQTEIEDKGEEVIEEKQKADFYYKRALEKEKLKDYNGADEDYTKTISLAKKYSSEMWNALNNRGIIRAKQFKNYKSALKDFTQIIETETNRVDGNINYTRLEAGYSNRAFVKKMRGDKDGACDDLYLALGVSSESSVKFIEEQINKNCY</sequence>
<comment type="caution">
    <text evidence="4">The sequence shown here is derived from an EMBL/GenBank/DDBJ whole genome shotgun (WGS) entry which is preliminary data.</text>
</comment>
<dbReference type="Proteomes" id="UP000321721">
    <property type="component" value="Unassembled WGS sequence"/>
</dbReference>
<evidence type="ECO:0000313" key="4">
    <source>
        <dbReference type="EMBL" id="TXB66882.1"/>
    </source>
</evidence>
<dbReference type="OrthoDB" id="965869at2"/>